<accession>A0AAE1E6H6</accession>
<dbReference type="Proteomes" id="UP001283361">
    <property type="component" value="Unassembled WGS sequence"/>
</dbReference>
<feature type="compositionally biased region" description="Basic residues" evidence="1">
    <location>
        <begin position="386"/>
        <end position="397"/>
    </location>
</feature>
<proteinExistence type="predicted"/>
<feature type="region of interest" description="Disordered" evidence="1">
    <location>
        <begin position="72"/>
        <end position="134"/>
    </location>
</feature>
<feature type="compositionally biased region" description="Low complexity" evidence="1">
    <location>
        <begin position="325"/>
        <end position="340"/>
    </location>
</feature>
<dbReference type="EMBL" id="JAWDGP010001105">
    <property type="protein sequence ID" value="KAK3794653.1"/>
    <property type="molecule type" value="Genomic_DNA"/>
</dbReference>
<dbReference type="AlphaFoldDB" id="A0AAE1E6H6"/>
<organism evidence="2 3">
    <name type="scientific">Elysia crispata</name>
    <name type="common">lettuce slug</name>
    <dbReference type="NCBI Taxonomy" id="231223"/>
    <lineage>
        <taxon>Eukaryota</taxon>
        <taxon>Metazoa</taxon>
        <taxon>Spiralia</taxon>
        <taxon>Lophotrochozoa</taxon>
        <taxon>Mollusca</taxon>
        <taxon>Gastropoda</taxon>
        <taxon>Heterobranchia</taxon>
        <taxon>Euthyneura</taxon>
        <taxon>Panpulmonata</taxon>
        <taxon>Sacoglossa</taxon>
        <taxon>Placobranchoidea</taxon>
        <taxon>Plakobranchidae</taxon>
        <taxon>Elysia</taxon>
    </lineage>
</organism>
<protein>
    <submittedName>
        <fullName evidence="2">Uncharacterized protein</fullName>
    </submittedName>
</protein>
<name>A0AAE1E6H6_9GAST</name>
<evidence type="ECO:0000313" key="3">
    <source>
        <dbReference type="Proteomes" id="UP001283361"/>
    </source>
</evidence>
<evidence type="ECO:0000256" key="1">
    <source>
        <dbReference type="SAM" id="MobiDB-lite"/>
    </source>
</evidence>
<feature type="compositionally biased region" description="Basic and acidic residues" evidence="1">
    <location>
        <begin position="357"/>
        <end position="372"/>
    </location>
</feature>
<sequence>MKIEKMLMIEFEVGRFIFNERIVASGSRRKRITAGRVATANQACLIALNLINPQHKTRRECQKATYQSVRAPLQEARPNYVEETLRHDTDRKTLRSQQVRHRDDSEVRHSASHKYSSGGLPPSSSNNNSNTRYKLPLSDAASINGRRLHSGLHDDKLSRANTGDLPAGSNSNHSIDNDEAGYHQPNHNYLHYNDRLSKARNSVDESAESMGSDRRSSFLTRRSSSVMRVRELRDVLNSMTSSQGDEEQEMKGSQKARLLVASQQRLMSRLQDLSHQLDSIDNEVTRVKGDIISSRRYFSAMTGIPYGPEWTTTRQMDSAYTSPTSCLSPGSSDGSPCPSDIDWPHAPTLGSSSSPRSEVEAHGRDLRLDRYDHRRHSPETDVNYPHRSRSARPQHKVSRSETTNEKGCGNPGPNPTIAINNRLHRRSSSPSEYNGYRHMNHFHPEHAESNTCYSHDMRGSGEDRLQQKFDRLAHLESPFRSLADFDQLDHSEGRESVGLMSGGPLLTRSDSCSSFMSWRSDQEMAGLFPDEVETSSSDISTRFGGK</sequence>
<keyword evidence="3" id="KW-1185">Reference proteome</keyword>
<feature type="compositionally biased region" description="Basic and acidic residues" evidence="1">
    <location>
        <begin position="83"/>
        <end position="93"/>
    </location>
</feature>
<comment type="caution">
    <text evidence="2">The sequence shown here is derived from an EMBL/GenBank/DDBJ whole genome shotgun (WGS) entry which is preliminary data.</text>
</comment>
<feature type="compositionally biased region" description="Basic and acidic residues" evidence="1">
    <location>
        <begin position="100"/>
        <end position="109"/>
    </location>
</feature>
<evidence type="ECO:0000313" key="2">
    <source>
        <dbReference type="EMBL" id="KAK3794653.1"/>
    </source>
</evidence>
<feature type="region of interest" description="Disordered" evidence="1">
    <location>
        <begin position="319"/>
        <end position="439"/>
    </location>
</feature>
<gene>
    <name evidence="2" type="ORF">RRG08_003796</name>
</gene>
<feature type="region of interest" description="Disordered" evidence="1">
    <location>
        <begin position="151"/>
        <end position="182"/>
    </location>
</feature>
<feature type="region of interest" description="Disordered" evidence="1">
    <location>
        <begin position="200"/>
        <end position="219"/>
    </location>
</feature>
<reference evidence="2" key="1">
    <citation type="journal article" date="2023" name="G3 (Bethesda)">
        <title>A reference genome for the long-term kleptoplast-retaining sea slug Elysia crispata morphotype clarki.</title>
        <authorList>
            <person name="Eastman K.E."/>
            <person name="Pendleton A.L."/>
            <person name="Shaikh M.A."/>
            <person name="Suttiyut T."/>
            <person name="Ogas R."/>
            <person name="Tomko P."/>
            <person name="Gavelis G."/>
            <person name="Widhalm J.R."/>
            <person name="Wisecaver J.H."/>
        </authorList>
    </citation>
    <scope>NUCLEOTIDE SEQUENCE</scope>
    <source>
        <strain evidence="2">ECLA1</strain>
    </source>
</reference>